<keyword evidence="5" id="KW-0489">Methyltransferase</keyword>
<feature type="domain" description="B12-binding" evidence="4">
    <location>
        <begin position="65"/>
        <end position="193"/>
    </location>
</feature>
<evidence type="ECO:0000256" key="2">
    <source>
        <dbReference type="ARBA" id="ARBA00022723"/>
    </source>
</evidence>
<dbReference type="Proteomes" id="UP000033116">
    <property type="component" value="Chromosome"/>
</dbReference>
<dbReference type="GO" id="GO:0032259">
    <property type="term" value="P:methylation"/>
    <property type="evidence" value="ECO:0007669"/>
    <property type="project" value="UniProtKB-KW"/>
</dbReference>
<dbReference type="Pfam" id="PF02310">
    <property type="entry name" value="B12-binding"/>
    <property type="match status" value="1"/>
</dbReference>
<evidence type="ECO:0000256" key="3">
    <source>
        <dbReference type="ARBA" id="ARBA00023285"/>
    </source>
</evidence>
<keyword evidence="3" id="KW-0170">Cobalt</keyword>
<organism evidence="5 6">
    <name type="scientific">Methanosarcina mazei SarPi</name>
    <dbReference type="NCBI Taxonomy" id="1434115"/>
    <lineage>
        <taxon>Archaea</taxon>
        <taxon>Methanobacteriati</taxon>
        <taxon>Methanobacteriota</taxon>
        <taxon>Stenosarchaea group</taxon>
        <taxon>Methanomicrobia</taxon>
        <taxon>Methanosarcinales</taxon>
        <taxon>Methanosarcinaceae</taxon>
        <taxon>Methanosarcina</taxon>
    </lineage>
</organism>
<dbReference type="PATRIC" id="fig|1434115.4.peg.304"/>
<dbReference type="HOGENOM" id="CLU_1465079_0_0_2"/>
<dbReference type="GO" id="GO:0008705">
    <property type="term" value="F:methionine synthase activity"/>
    <property type="evidence" value="ECO:0007669"/>
    <property type="project" value="TreeGrafter"/>
</dbReference>
<gene>
    <name evidence="5" type="ORF">MSMAP_0250</name>
</gene>
<dbReference type="GO" id="GO:0031419">
    <property type="term" value="F:cobalamin binding"/>
    <property type="evidence" value="ECO:0007669"/>
    <property type="project" value="InterPro"/>
</dbReference>
<dbReference type="EMBL" id="CP009511">
    <property type="protein sequence ID" value="AKB60235.1"/>
    <property type="molecule type" value="Genomic_DNA"/>
</dbReference>
<dbReference type="AlphaFoldDB" id="A0A0E3R8F8"/>
<dbReference type="InterPro" id="IPR050554">
    <property type="entry name" value="Met_Synthase/Corrinoid"/>
</dbReference>
<dbReference type="InterPro" id="IPR006158">
    <property type="entry name" value="Cobalamin-bd"/>
</dbReference>
<keyword evidence="5" id="KW-0808">Transferase</keyword>
<reference evidence="5 6" key="1">
    <citation type="submission" date="2014-07" db="EMBL/GenBank/DDBJ databases">
        <title>Methanogenic archaea and the global carbon cycle.</title>
        <authorList>
            <person name="Henriksen J.R."/>
            <person name="Luke J."/>
            <person name="Reinhart S."/>
            <person name="Benedict M.N."/>
            <person name="Youngblut N.D."/>
            <person name="Metcalf M.E."/>
            <person name="Whitaker R.J."/>
            <person name="Metcalf W.W."/>
        </authorList>
    </citation>
    <scope>NUCLEOTIDE SEQUENCE [LARGE SCALE GENOMIC DNA]</scope>
    <source>
        <strain evidence="5 6">SarPi</strain>
    </source>
</reference>
<proteinExistence type="inferred from homology"/>
<dbReference type="PANTHER" id="PTHR45833">
    <property type="entry name" value="METHIONINE SYNTHASE"/>
    <property type="match status" value="1"/>
</dbReference>
<dbReference type="SUPFAM" id="SSF52242">
    <property type="entry name" value="Cobalamin (vitamin B12)-binding domain"/>
    <property type="match status" value="1"/>
</dbReference>
<dbReference type="InterPro" id="IPR036724">
    <property type="entry name" value="Cobalamin-bd_sf"/>
</dbReference>
<protein>
    <submittedName>
        <fullName evidence="5">Corrinoid methyltransferase protein</fullName>
    </submittedName>
</protein>
<sequence length="209" mass="22502">MQEEQVIPEKEKVRRKSKIWRKKGEKNMCVKKLSLLVLLILGIVAAQFIFPVSAGDPGGKERGNVGTVVIATVEGDSHTYGKDSIAAAFEKEGFEVINLGEGVSSERFAEAAKEHEADFVFSSASMSTTMIRQIQIEEQLKNAGIRDKVVTGVGGSLITQEWADRIGADIYASGSEDAVLKAKSALLNSSTQKTHISADENTNCGSCHG</sequence>
<dbReference type="GO" id="GO:0046872">
    <property type="term" value="F:metal ion binding"/>
    <property type="evidence" value="ECO:0007669"/>
    <property type="project" value="UniProtKB-KW"/>
</dbReference>
<name>A0A0E3R8F8_METMZ</name>
<dbReference type="GO" id="GO:0050667">
    <property type="term" value="P:homocysteine metabolic process"/>
    <property type="evidence" value="ECO:0007669"/>
    <property type="project" value="TreeGrafter"/>
</dbReference>
<dbReference type="GO" id="GO:0005829">
    <property type="term" value="C:cytosol"/>
    <property type="evidence" value="ECO:0007669"/>
    <property type="project" value="TreeGrafter"/>
</dbReference>
<comment type="similarity">
    <text evidence="1">Belongs to the methylamine corrinoid protein family.</text>
</comment>
<evidence type="ECO:0000259" key="4">
    <source>
        <dbReference type="PROSITE" id="PS51332"/>
    </source>
</evidence>
<evidence type="ECO:0000256" key="1">
    <source>
        <dbReference type="ARBA" id="ARBA00010854"/>
    </source>
</evidence>
<evidence type="ECO:0000313" key="6">
    <source>
        <dbReference type="Proteomes" id="UP000033116"/>
    </source>
</evidence>
<dbReference type="GeneID" id="24863352"/>
<dbReference type="RefSeq" id="WP_226987695.1">
    <property type="nucleotide sequence ID" value="NZ_CP009511.1"/>
</dbReference>
<keyword evidence="2" id="KW-0479">Metal-binding</keyword>
<accession>A0A0E3R8F8</accession>
<dbReference type="PROSITE" id="PS51332">
    <property type="entry name" value="B12_BINDING"/>
    <property type="match status" value="1"/>
</dbReference>
<evidence type="ECO:0000313" key="5">
    <source>
        <dbReference type="EMBL" id="AKB60235.1"/>
    </source>
</evidence>
<dbReference type="Gene3D" id="3.40.50.280">
    <property type="entry name" value="Cobalamin-binding domain"/>
    <property type="match status" value="1"/>
</dbReference>
<dbReference type="GO" id="GO:0046653">
    <property type="term" value="P:tetrahydrofolate metabolic process"/>
    <property type="evidence" value="ECO:0007669"/>
    <property type="project" value="TreeGrafter"/>
</dbReference>
<dbReference type="PANTHER" id="PTHR45833:SF1">
    <property type="entry name" value="METHIONINE SYNTHASE"/>
    <property type="match status" value="1"/>
</dbReference>